<gene>
    <name evidence="1" type="ORF">K488DRAFT_52416</name>
</gene>
<evidence type="ECO:0000313" key="2">
    <source>
        <dbReference type="Proteomes" id="UP000814128"/>
    </source>
</evidence>
<protein>
    <submittedName>
        <fullName evidence="1">Acid sphingomyelinase</fullName>
    </submittedName>
</protein>
<evidence type="ECO:0000313" key="1">
    <source>
        <dbReference type="EMBL" id="KAI0031271.1"/>
    </source>
</evidence>
<dbReference type="Proteomes" id="UP000814128">
    <property type="component" value="Unassembled WGS sequence"/>
</dbReference>
<reference evidence="1" key="2">
    <citation type="journal article" date="2022" name="New Phytol.">
        <title>Evolutionary transition to the ectomycorrhizal habit in the genomes of a hyperdiverse lineage of mushroom-forming fungi.</title>
        <authorList>
            <person name="Looney B."/>
            <person name="Miyauchi S."/>
            <person name="Morin E."/>
            <person name="Drula E."/>
            <person name="Courty P.E."/>
            <person name="Kohler A."/>
            <person name="Kuo A."/>
            <person name="LaButti K."/>
            <person name="Pangilinan J."/>
            <person name="Lipzen A."/>
            <person name="Riley R."/>
            <person name="Andreopoulos W."/>
            <person name="He G."/>
            <person name="Johnson J."/>
            <person name="Nolan M."/>
            <person name="Tritt A."/>
            <person name="Barry K.W."/>
            <person name="Grigoriev I.V."/>
            <person name="Nagy L.G."/>
            <person name="Hibbett D."/>
            <person name="Henrissat B."/>
            <person name="Matheny P.B."/>
            <person name="Labbe J."/>
            <person name="Martin F.M."/>
        </authorList>
    </citation>
    <scope>NUCLEOTIDE SEQUENCE</scope>
    <source>
        <strain evidence="1">EC-137</strain>
    </source>
</reference>
<comment type="caution">
    <text evidence="1">The sequence shown here is derived from an EMBL/GenBank/DDBJ whole genome shotgun (WGS) entry which is preliminary data.</text>
</comment>
<proteinExistence type="predicted"/>
<keyword evidence="2" id="KW-1185">Reference proteome</keyword>
<reference evidence="1" key="1">
    <citation type="submission" date="2021-02" db="EMBL/GenBank/DDBJ databases">
        <authorList>
            <consortium name="DOE Joint Genome Institute"/>
            <person name="Ahrendt S."/>
            <person name="Looney B.P."/>
            <person name="Miyauchi S."/>
            <person name="Morin E."/>
            <person name="Drula E."/>
            <person name="Courty P.E."/>
            <person name="Chicoki N."/>
            <person name="Fauchery L."/>
            <person name="Kohler A."/>
            <person name="Kuo A."/>
            <person name="Labutti K."/>
            <person name="Pangilinan J."/>
            <person name="Lipzen A."/>
            <person name="Riley R."/>
            <person name="Andreopoulos W."/>
            <person name="He G."/>
            <person name="Johnson J."/>
            <person name="Barry K.W."/>
            <person name="Grigoriev I.V."/>
            <person name="Nagy L."/>
            <person name="Hibbett D."/>
            <person name="Henrissat B."/>
            <person name="Matheny P.B."/>
            <person name="Labbe J."/>
            <person name="Martin F."/>
        </authorList>
    </citation>
    <scope>NUCLEOTIDE SEQUENCE</scope>
    <source>
        <strain evidence="1">EC-137</strain>
    </source>
</reference>
<name>A0ACB8QHG9_9AGAM</name>
<sequence length="601" mass="66721">MFALKLWYAFLGIFIVRVHAVLVDQILAALGNATDCASCHASVLPPIRTLAALGDSAFVSTFIQVCEVTGAEDNDVCEGELQRSGPILAHDLRNFEVGGVTATKFCEALFGLLTPFTVEFPKPAPLMPPAFVSKGRTPFKVVHMSDVHIDRQYTVGADANCTKNICCRNFADHVGSINEPAGPFGNGRCDSPSDLAQSLLGAVQEIGHDAAFAIFTGDVVEGVIHLSRLSTVYIDLQEWNSQMAASVGLTVYPAIGHDTAPVNSFPRNTTNPLIGDSQFVFDTQSSGWKRWIGEEAAQQVHHMSGSYSKIVPGMNLRILSMNTQYWYKQNFWVYDKNEQTPDPNGLLAFMVSQLQLAEDAGQRVWIIGHIPSGKADFMHDQSNYYDQIVQRYKYIIAAQFFGHSHKDQFEIAYSDWSNQSAETADSILFIGPALTPTSGNPAFKLYDVDPDTFEVLDMKVYFTNVSSPSFQEKPIWELYYSARDSYAPLVNINLSPTDPLNASFWHKLTDVFEANETAFQLWNTRLSRGGAVTPCTDECVRVSICDMRAARSENNCDVDTPNANFGFKRGLPEHVASELELCEGTMIRRMFTRMLGKNRRI</sequence>
<accession>A0ACB8QHG9</accession>
<dbReference type="EMBL" id="MU273586">
    <property type="protein sequence ID" value="KAI0031271.1"/>
    <property type="molecule type" value="Genomic_DNA"/>
</dbReference>
<organism evidence="1 2">
    <name type="scientific">Vararia minispora EC-137</name>
    <dbReference type="NCBI Taxonomy" id="1314806"/>
    <lineage>
        <taxon>Eukaryota</taxon>
        <taxon>Fungi</taxon>
        <taxon>Dikarya</taxon>
        <taxon>Basidiomycota</taxon>
        <taxon>Agaricomycotina</taxon>
        <taxon>Agaricomycetes</taxon>
        <taxon>Russulales</taxon>
        <taxon>Lachnocladiaceae</taxon>
        <taxon>Vararia</taxon>
    </lineage>
</organism>